<keyword evidence="2" id="KW-1185">Reference proteome</keyword>
<protein>
    <submittedName>
        <fullName evidence="1">Uncharacterized protein</fullName>
    </submittedName>
</protein>
<accession>A0A2W6MRJ4</accession>
<feature type="non-terminal residue" evidence="1">
    <location>
        <position position="63"/>
    </location>
</feature>
<evidence type="ECO:0000313" key="1">
    <source>
        <dbReference type="EMBL" id="PZT47184.1"/>
    </source>
</evidence>
<gene>
    <name evidence="1" type="ORF">B6S12_10420</name>
</gene>
<comment type="caution">
    <text evidence="1">The sequence shown here is derived from an EMBL/GenBank/DDBJ whole genome shotgun (WGS) entry which is preliminary data.</text>
</comment>
<dbReference type="Proteomes" id="UP000249746">
    <property type="component" value="Unassembled WGS sequence"/>
</dbReference>
<dbReference type="EMBL" id="NBIU01000071">
    <property type="protein sequence ID" value="PZT47184.1"/>
    <property type="molecule type" value="Genomic_DNA"/>
</dbReference>
<proteinExistence type="predicted"/>
<evidence type="ECO:0000313" key="2">
    <source>
        <dbReference type="Proteomes" id="UP000249746"/>
    </source>
</evidence>
<reference evidence="1 2" key="1">
    <citation type="submission" date="2017-03" db="EMBL/GenBank/DDBJ databases">
        <title>Genomic and clinical evidence uncovers the enterohepatic species Helicobacter valdiviensis as a potential human intestinal pathogen.</title>
        <authorList>
            <person name="Fresia P."/>
            <person name="Jara R."/>
            <person name="Sierra R."/>
            <person name="Ferres I."/>
            <person name="Greif G."/>
            <person name="Iraola G."/>
            <person name="Collado L."/>
        </authorList>
    </citation>
    <scope>NUCLEOTIDE SEQUENCE [LARGE SCALE GENOMIC DNA]</scope>
    <source>
        <strain evidence="1 2">WBE14</strain>
    </source>
</reference>
<dbReference type="AlphaFoldDB" id="A0A2W6MRJ4"/>
<sequence>MQFYGISDIDFGIEYKLGSKEKSSQAIAFYALSGKFQIYYVLDSFEAIKMNEKEIAIYPTQIK</sequence>
<organism evidence="1 2">
    <name type="scientific">Helicobacter valdiviensis</name>
    <dbReference type="NCBI Taxonomy" id="1458358"/>
    <lineage>
        <taxon>Bacteria</taxon>
        <taxon>Pseudomonadati</taxon>
        <taxon>Campylobacterota</taxon>
        <taxon>Epsilonproteobacteria</taxon>
        <taxon>Campylobacterales</taxon>
        <taxon>Helicobacteraceae</taxon>
        <taxon>Helicobacter</taxon>
    </lineage>
</organism>
<name>A0A2W6MRJ4_9HELI</name>